<protein>
    <recommendedName>
        <fullName evidence="2">WxL domain-containing protein</fullName>
    </recommendedName>
</protein>
<gene>
    <name evidence="4" type="ORF">A5888_003454</name>
    <name evidence="3" type="ORF">A5888_003748</name>
</gene>
<proteinExistence type="predicted"/>
<reference evidence="3" key="1">
    <citation type="submission" date="2017-05" db="EMBL/GenBank/DDBJ databases">
        <title>The Genome Sequence of Enterococcus sp. 9E7_DIV0242.</title>
        <authorList>
            <consortium name="The Broad Institute Genomics Platform"/>
            <consortium name="The Broad Institute Genomic Center for Infectious Diseases"/>
            <person name="Earl A."/>
            <person name="Manson A."/>
            <person name="Schwartman J."/>
            <person name="Gilmore M."/>
            <person name="Abouelleil A."/>
            <person name="Cao P."/>
            <person name="Chapman S."/>
            <person name="Cusick C."/>
            <person name="Shea T."/>
            <person name="Young S."/>
            <person name="Neafsey D."/>
            <person name="Nusbaum C."/>
            <person name="Birren B."/>
        </authorList>
    </citation>
    <scope>NUCLEOTIDE SEQUENCE [LARGE SCALE GENOMIC DNA]</scope>
    <source>
        <strain evidence="3">9E7_DIV0242</strain>
    </source>
</reference>
<evidence type="ECO:0000256" key="1">
    <source>
        <dbReference type="SAM" id="SignalP"/>
    </source>
</evidence>
<dbReference type="Pfam" id="PF13731">
    <property type="entry name" value="WxL"/>
    <property type="match status" value="1"/>
</dbReference>
<feature type="signal peptide" evidence="1">
    <location>
        <begin position="1"/>
        <end position="22"/>
    </location>
</feature>
<evidence type="ECO:0000313" key="4">
    <source>
        <dbReference type="EMBL" id="WYJ91686.1"/>
    </source>
</evidence>
<organism evidence="3">
    <name type="scientific">Candidatus Enterococcus clewellii</name>
    <dbReference type="NCBI Taxonomy" id="1834193"/>
    <lineage>
        <taxon>Bacteria</taxon>
        <taxon>Bacillati</taxon>
        <taxon>Bacillota</taxon>
        <taxon>Bacilli</taxon>
        <taxon>Lactobacillales</taxon>
        <taxon>Enterococcaceae</taxon>
        <taxon>Enterococcus</taxon>
    </lineage>
</organism>
<dbReference type="AlphaFoldDB" id="A0A242K1W0"/>
<keyword evidence="1" id="KW-0732">Signal</keyword>
<evidence type="ECO:0000313" key="5">
    <source>
        <dbReference type="Proteomes" id="UP000195141"/>
    </source>
</evidence>
<keyword evidence="5" id="KW-1185">Reference proteome</keyword>
<feature type="chain" id="PRO_5044064310" description="WxL domain-containing protein" evidence="1">
    <location>
        <begin position="23"/>
        <end position="263"/>
    </location>
</feature>
<dbReference type="RefSeq" id="WP_086350727.1">
    <property type="nucleotide sequence ID" value="NZ_CP147247.1"/>
</dbReference>
<evidence type="ECO:0000259" key="2">
    <source>
        <dbReference type="Pfam" id="PF13731"/>
    </source>
</evidence>
<dbReference type="InterPro" id="IPR027994">
    <property type="entry name" value="WxL_dom"/>
</dbReference>
<evidence type="ECO:0000313" key="3">
    <source>
        <dbReference type="EMBL" id="OTP11649.1"/>
    </source>
</evidence>
<dbReference type="Proteomes" id="UP000195141">
    <property type="component" value="Chromosome"/>
</dbReference>
<accession>A0A242K1W0</accession>
<name>A0A242K1W0_9ENTE</name>
<dbReference type="EMBL" id="NGMM01000007">
    <property type="protein sequence ID" value="OTP11649.1"/>
    <property type="molecule type" value="Genomic_DNA"/>
</dbReference>
<dbReference type="EMBL" id="CP147247">
    <property type="protein sequence ID" value="WYJ91686.1"/>
    <property type="molecule type" value="Genomic_DNA"/>
</dbReference>
<dbReference type="OrthoDB" id="2339326at2"/>
<reference evidence="4" key="2">
    <citation type="submission" date="2017-05" db="EMBL/GenBank/DDBJ databases">
        <authorList>
            <consortium name="The Broad Institute Genomics Platform"/>
            <consortium name="The Broad Institute Genomic Center for Infectious Diseases"/>
            <person name="Earl A."/>
            <person name="Manson A."/>
            <person name="Schwartman J."/>
            <person name="Gilmore M."/>
            <person name="Abouelleil A."/>
            <person name="Cao P."/>
            <person name="Chapman S."/>
            <person name="Cusick C."/>
            <person name="Shea T."/>
            <person name="Young S."/>
            <person name="Neafsey D."/>
            <person name="Nusbaum C."/>
            <person name="Birren B."/>
        </authorList>
    </citation>
    <scope>NUCLEOTIDE SEQUENCE</scope>
    <source>
        <strain evidence="4">9E7_DIV0242</strain>
    </source>
</reference>
<sequence>MKKWTLLSTAVVSCLLFGTGYAVTQADATSGSGKGTIEFEIEDKQQVYDPENPGNVVDPGESPKTEGPLRIDFVPQFQFGTNKVANADAVYSAYAQLFKDNTSARGNFVQVSDFRPESSGWELSVKQESQFVNGNGKKLDGAVISLDHSWTSSVSGSAAAPTVKKDVINMSVGESQILATAKAGTGEGTWAVNFGASAANSVGQKDTLTPLLGADGNPVLDSNYGNKPVYLNAAVGLTIPGRTVKEPGTTYRTVITWSLSELP</sequence>
<feature type="domain" description="WxL" evidence="2">
    <location>
        <begin position="28"/>
        <end position="263"/>
    </location>
</feature>
<reference evidence="4" key="3">
    <citation type="submission" date="2024-03" db="EMBL/GenBank/DDBJ databases">
        <title>The Genome Sequence of Enterococcus sp. DIV0242b.</title>
        <authorList>
            <consortium name="The Broad Institute Genomics Platform"/>
            <consortium name="The Broad Institute Microbial Omics Core"/>
            <consortium name="The Broad Institute Genomic Center for Infectious Diseases"/>
            <person name="Earl A."/>
            <person name="Manson A."/>
            <person name="Gilmore M."/>
            <person name="Schwartman J."/>
            <person name="Shea T."/>
            <person name="Abouelleil A."/>
            <person name="Cao P."/>
            <person name="Chapman S."/>
            <person name="Cusick C."/>
            <person name="Young S."/>
            <person name="Neafsey D."/>
            <person name="Nusbaum C."/>
            <person name="Birren B."/>
        </authorList>
    </citation>
    <scope>NUCLEOTIDE SEQUENCE</scope>
    <source>
        <strain evidence="4">9E7_DIV0242</strain>
    </source>
</reference>